<dbReference type="PANTHER" id="PTHR10196">
    <property type="entry name" value="SUGAR KINASE"/>
    <property type="match status" value="1"/>
</dbReference>
<dbReference type="Gene3D" id="3.30.420.40">
    <property type="match status" value="2"/>
</dbReference>
<keyword evidence="4 12" id="KW-0808">Transferase</keyword>
<dbReference type="InterPro" id="IPR042018">
    <property type="entry name" value="GK1-3_metazoan-type"/>
</dbReference>
<dbReference type="InterPro" id="IPR018483">
    <property type="entry name" value="Carb_kinase_FGGY_CS"/>
</dbReference>
<evidence type="ECO:0000256" key="8">
    <source>
        <dbReference type="ARBA" id="ARBA00022840"/>
    </source>
</evidence>
<feature type="domain" description="Carbohydrate kinase FGGY C-terminal" evidence="14">
    <location>
        <begin position="359"/>
        <end position="542"/>
    </location>
</feature>
<reference evidence="16" key="1">
    <citation type="submission" date="2020-01" db="EMBL/GenBank/DDBJ databases">
        <title>Draft genome sequence of the Termite Coptotermes fromosanus.</title>
        <authorList>
            <person name="Itakura S."/>
            <person name="Yosikawa Y."/>
            <person name="Umezawa K."/>
        </authorList>
    </citation>
    <scope>NUCLEOTIDE SEQUENCE [LARGE SCALE GENOMIC DNA]</scope>
</reference>
<dbReference type="EC" id="2.7.1.30" evidence="3"/>
<dbReference type="InterPro" id="IPR018484">
    <property type="entry name" value="FGGY_N"/>
</dbReference>
<dbReference type="UniPathway" id="UPA00618">
    <property type="reaction ID" value="UER00672"/>
</dbReference>
<evidence type="ECO:0000256" key="3">
    <source>
        <dbReference type="ARBA" id="ARBA00012099"/>
    </source>
</evidence>
<keyword evidence="5" id="KW-0547">Nucleotide-binding</keyword>
<evidence type="ECO:0000256" key="2">
    <source>
        <dbReference type="ARBA" id="ARBA00009156"/>
    </source>
</evidence>
<dbReference type="PROSITE" id="PS00445">
    <property type="entry name" value="FGGY_KINASES_2"/>
    <property type="match status" value="1"/>
</dbReference>
<dbReference type="OrthoDB" id="5422795at2759"/>
<comment type="caution">
    <text evidence="15">The sequence shown here is derived from an EMBL/GenBank/DDBJ whole genome shotgun (WGS) entry which is preliminary data.</text>
</comment>
<evidence type="ECO:0000256" key="11">
    <source>
        <dbReference type="ARBA" id="ARBA00071571"/>
    </source>
</evidence>
<dbReference type="GO" id="GO:0004370">
    <property type="term" value="F:glycerol kinase activity"/>
    <property type="evidence" value="ECO:0007669"/>
    <property type="project" value="UniProtKB-EC"/>
</dbReference>
<dbReference type="PANTHER" id="PTHR10196:SF40">
    <property type="entry name" value="GLYCEROL KINASE"/>
    <property type="match status" value="1"/>
</dbReference>
<dbReference type="InterPro" id="IPR005999">
    <property type="entry name" value="Glycerol_kin"/>
</dbReference>
<dbReference type="FunCoup" id="A0A6L2PES6">
    <property type="interactions" value="427"/>
</dbReference>
<dbReference type="Pfam" id="PF02782">
    <property type="entry name" value="FGGY_C"/>
    <property type="match status" value="1"/>
</dbReference>
<gene>
    <name evidence="15" type="ORF">Cfor_02075</name>
</gene>
<dbReference type="GO" id="GO:0019563">
    <property type="term" value="P:glycerol catabolic process"/>
    <property type="evidence" value="ECO:0007669"/>
    <property type="project" value="UniProtKB-UniPathway"/>
</dbReference>
<comment type="pathway">
    <text evidence="1">Polyol metabolism; glycerol degradation via glycerol kinase pathway; sn-glycerol 3-phosphate from glycerol: step 1/1.</text>
</comment>
<dbReference type="NCBIfam" id="NF000756">
    <property type="entry name" value="PRK00047.1"/>
    <property type="match status" value="1"/>
</dbReference>
<comment type="catalytic activity">
    <reaction evidence="10">
        <text>glycerol + ATP = sn-glycerol 3-phosphate + ADP + H(+)</text>
        <dbReference type="Rhea" id="RHEA:21644"/>
        <dbReference type="ChEBI" id="CHEBI:15378"/>
        <dbReference type="ChEBI" id="CHEBI:17754"/>
        <dbReference type="ChEBI" id="CHEBI:30616"/>
        <dbReference type="ChEBI" id="CHEBI:57597"/>
        <dbReference type="ChEBI" id="CHEBI:456216"/>
        <dbReference type="EC" id="2.7.1.30"/>
    </reaction>
</comment>
<dbReference type="InterPro" id="IPR043129">
    <property type="entry name" value="ATPase_NBD"/>
</dbReference>
<evidence type="ECO:0000256" key="1">
    <source>
        <dbReference type="ARBA" id="ARBA00005190"/>
    </source>
</evidence>
<evidence type="ECO:0000313" key="15">
    <source>
        <dbReference type="EMBL" id="GFG29045.1"/>
    </source>
</evidence>
<keyword evidence="7" id="KW-0319">Glycerol metabolism</keyword>
<evidence type="ECO:0000256" key="5">
    <source>
        <dbReference type="ARBA" id="ARBA00022741"/>
    </source>
</evidence>
<keyword evidence="8" id="KW-0067">ATP-binding</keyword>
<evidence type="ECO:0000256" key="9">
    <source>
        <dbReference type="ARBA" id="ARBA00043149"/>
    </source>
</evidence>
<dbReference type="FunFam" id="3.30.420.40:FF:000108">
    <property type="entry name" value="Glycerol kinase, glycosomal"/>
    <property type="match status" value="1"/>
</dbReference>
<dbReference type="Proteomes" id="UP000502823">
    <property type="component" value="Unassembled WGS sequence"/>
</dbReference>
<sequence length="610" mass="67605">MGFDTATLNEYRELVENIQWYKWNPSFVLHYRLQPGQTDDQLLKALASPIKTTTVLQSKKELGQYCFIKVFVAMPVSSNSSNNNDPLIGVIIEGTEEARFVVYKAEDTREIVSYSVRITQICPKEGWLEHNPVEILHAVRECISYGVENLEKLNYGVEDIVAVGISNQRETTIAWDSATGEPLYNAIVWSDSRADSTVDQILAKVPDNSKNALMPLCGLPISPYFSALKMRWLIDSVPAVRRAMREQRCRFGTVDSWLVWNLTGGKKGGLFITDVTNASRTMLMNIESLQWDPILCRYFNIAANLLPEIRSSSEIYGYITEGPLKGIPISAILGNQQSSLIGERCFKEGQAKSTYRKGCFLVYNTGASVMHSTHGLETTVAYKMGKNAPAVYALEGSVAVAGSAIKWLKNNVNILKEVGDAETAAADVPSTGDVYFVPAFSGLYAPYWRKDARGIICGLTQFTTKSHIIRAALEAVCFQTRDILEAMAKDCGHHLTKLQVDGKMTENKLLMQLQADLCGIPVERTAMSVRMEALGVAMAAGQAEGIGVWDIYKEPQTPVPRDVFLPTTTHEERDARYSKWKMAVKRSLGWATTKKSVAMTGNDAVITVNS</sequence>
<keyword evidence="6 12" id="KW-0418">Kinase</keyword>
<accession>A0A6L2PES6</accession>
<dbReference type="AlphaFoldDB" id="A0A6L2PES6"/>
<keyword evidence="16" id="KW-1185">Reference proteome</keyword>
<dbReference type="InParanoid" id="A0A6L2PES6"/>
<evidence type="ECO:0000256" key="6">
    <source>
        <dbReference type="ARBA" id="ARBA00022777"/>
    </source>
</evidence>
<dbReference type="NCBIfam" id="TIGR01311">
    <property type="entry name" value="glycerol_kin"/>
    <property type="match status" value="1"/>
</dbReference>
<organism evidence="15 16">
    <name type="scientific">Coptotermes formosanus</name>
    <name type="common">Formosan subterranean termite</name>
    <dbReference type="NCBI Taxonomy" id="36987"/>
    <lineage>
        <taxon>Eukaryota</taxon>
        <taxon>Metazoa</taxon>
        <taxon>Ecdysozoa</taxon>
        <taxon>Arthropoda</taxon>
        <taxon>Hexapoda</taxon>
        <taxon>Insecta</taxon>
        <taxon>Pterygota</taxon>
        <taxon>Neoptera</taxon>
        <taxon>Polyneoptera</taxon>
        <taxon>Dictyoptera</taxon>
        <taxon>Blattodea</taxon>
        <taxon>Blattoidea</taxon>
        <taxon>Termitoidae</taxon>
        <taxon>Rhinotermitidae</taxon>
        <taxon>Coptotermes</taxon>
    </lineage>
</organism>
<evidence type="ECO:0000256" key="7">
    <source>
        <dbReference type="ARBA" id="ARBA00022798"/>
    </source>
</evidence>
<dbReference type="FunFam" id="3.30.420.40:FF:000177">
    <property type="entry name" value="Glycerol kinase"/>
    <property type="match status" value="1"/>
</dbReference>
<evidence type="ECO:0000259" key="14">
    <source>
        <dbReference type="Pfam" id="PF02782"/>
    </source>
</evidence>
<evidence type="ECO:0000256" key="4">
    <source>
        <dbReference type="ARBA" id="ARBA00022679"/>
    </source>
</evidence>
<comment type="similarity">
    <text evidence="2 12">Belongs to the FGGY kinase family.</text>
</comment>
<dbReference type="GO" id="GO:0005739">
    <property type="term" value="C:mitochondrion"/>
    <property type="evidence" value="ECO:0007669"/>
    <property type="project" value="TreeGrafter"/>
</dbReference>
<evidence type="ECO:0000313" key="16">
    <source>
        <dbReference type="Proteomes" id="UP000502823"/>
    </source>
</evidence>
<dbReference type="GO" id="GO:0046167">
    <property type="term" value="P:glycerol-3-phosphate biosynthetic process"/>
    <property type="evidence" value="ECO:0007669"/>
    <property type="project" value="TreeGrafter"/>
</dbReference>
<dbReference type="GO" id="GO:0006641">
    <property type="term" value="P:triglyceride metabolic process"/>
    <property type="evidence" value="ECO:0007669"/>
    <property type="project" value="TreeGrafter"/>
</dbReference>
<dbReference type="GO" id="GO:0005524">
    <property type="term" value="F:ATP binding"/>
    <property type="evidence" value="ECO:0007669"/>
    <property type="project" value="UniProtKB-KW"/>
</dbReference>
<feature type="domain" description="Carbohydrate kinase FGGY N-terminal" evidence="13">
    <location>
        <begin position="93"/>
        <end position="342"/>
    </location>
</feature>
<evidence type="ECO:0000256" key="10">
    <source>
        <dbReference type="ARBA" id="ARBA00052101"/>
    </source>
</evidence>
<evidence type="ECO:0000256" key="12">
    <source>
        <dbReference type="RuleBase" id="RU003733"/>
    </source>
</evidence>
<dbReference type="InterPro" id="IPR018485">
    <property type="entry name" value="FGGY_C"/>
</dbReference>
<evidence type="ECO:0000259" key="13">
    <source>
        <dbReference type="Pfam" id="PF00370"/>
    </source>
</evidence>
<proteinExistence type="inferred from homology"/>
<dbReference type="SUPFAM" id="SSF53067">
    <property type="entry name" value="Actin-like ATPase domain"/>
    <property type="match status" value="2"/>
</dbReference>
<name>A0A6L2PES6_COPFO</name>
<dbReference type="EMBL" id="BLKM01000110">
    <property type="protein sequence ID" value="GFG29045.1"/>
    <property type="molecule type" value="Genomic_DNA"/>
</dbReference>
<dbReference type="Pfam" id="PF00370">
    <property type="entry name" value="FGGY_N"/>
    <property type="match status" value="1"/>
</dbReference>
<dbReference type="CDD" id="cd07792">
    <property type="entry name" value="ASKHA_NBD_FGGY_GK1-3-like"/>
    <property type="match status" value="1"/>
</dbReference>
<protein>
    <recommendedName>
        <fullName evidence="11">Probable glycerol kinase</fullName>
        <ecNumber evidence="3">2.7.1.30</ecNumber>
    </recommendedName>
    <alternativeName>
        <fullName evidence="9">ATP:glycerol 3-phosphotransferase</fullName>
    </alternativeName>
</protein>